<accession>A0A1Z4BYA8</accession>
<dbReference type="SUPFAM" id="SSF55909">
    <property type="entry name" value="Pentein"/>
    <property type="match status" value="1"/>
</dbReference>
<dbReference type="GO" id="GO:0004668">
    <property type="term" value="F:protein-arginine deiminase activity"/>
    <property type="evidence" value="ECO:0007669"/>
    <property type="project" value="InterPro"/>
</dbReference>
<dbReference type="GO" id="GO:0009446">
    <property type="term" value="P:putrescine biosynthetic process"/>
    <property type="evidence" value="ECO:0007669"/>
    <property type="project" value="InterPro"/>
</dbReference>
<dbReference type="Proteomes" id="UP000197019">
    <property type="component" value="Chromosome"/>
</dbReference>
<dbReference type="RefSeq" id="WP_088619114.1">
    <property type="nucleotide sequence ID" value="NZ_CP022129.1"/>
</dbReference>
<dbReference type="GO" id="GO:0047632">
    <property type="term" value="F:agmatine deiminase activity"/>
    <property type="evidence" value="ECO:0007669"/>
    <property type="project" value="TreeGrafter"/>
</dbReference>
<keyword evidence="3" id="KW-1185">Reference proteome</keyword>
<dbReference type="PANTHER" id="PTHR31377">
    <property type="entry name" value="AGMATINE DEIMINASE-RELATED"/>
    <property type="match status" value="1"/>
</dbReference>
<dbReference type="InterPro" id="IPR007466">
    <property type="entry name" value="Peptidyl-Arg-deiminase_porph"/>
</dbReference>
<protein>
    <submittedName>
        <fullName evidence="2">Agmatine deiminase</fullName>
    </submittedName>
</protein>
<evidence type="ECO:0000313" key="3">
    <source>
        <dbReference type="Proteomes" id="UP000197019"/>
    </source>
</evidence>
<gene>
    <name evidence="2" type="ORF">CEK71_09190</name>
</gene>
<name>A0A1Z4BYA8_9GAMM</name>
<dbReference type="KEGG" id="mpsy:CEK71_09190"/>
<dbReference type="AlphaFoldDB" id="A0A1Z4BYA8"/>
<sequence>MKRFPAEWEKQSAVLIAWPHETGDFSNRLATVEHSYSFIANTISRYQTLIIVCRDSVHQQHIESLLADTDNIRFHHARTNDIWVRDSAFLTAEHDGQATLLNFTFNGWGEKYPHDADNALNHTLLNHPLFQAAPHQDVSFVLEGGSVESDGCGTIMTTRQCLLNPNRNPSLSQQDIEQQLQAQFGAERILWVDQPNLSGDDTDAHIDTLARFCTADTIAYTSCDDAADPHYASLKNMAGQLQAFRTAAGQPYQLIPLPMPQAIYDEEGQQLPANYANFLIINGAVMIPVYDDPNDAVALQRLSTCFPDHTIIATPCRPLVHQYGSLHCMTMQFPEQALAIA</sequence>
<dbReference type="Pfam" id="PF04371">
    <property type="entry name" value="PAD_porph"/>
    <property type="match status" value="1"/>
</dbReference>
<reference evidence="2 3" key="1">
    <citation type="submission" date="2017-06" db="EMBL/GenBank/DDBJ databases">
        <title>Genome Sequencing of the methanotroph Methylovulum psychrotolerants str. HV10-M2 isolated from a high-altitude environment.</title>
        <authorList>
            <person name="Mateos-Rivera A."/>
        </authorList>
    </citation>
    <scope>NUCLEOTIDE SEQUENCE [LARGE SCALE GENOMIC DNA]</scope>
    <source>
        <strain evidence="2 3">HV10_M2</strain>
    </source>
</reference>
<keyword evidence="1" id="KW-0378">Hydrolase</keyword>
<dbReference type="OrthoDB" id="9808013at2"/>
<evidence type="ECO:0000256" key="1">
    <source>
        <dbReference type="ARBA" id="ARBA00022801"/>
    </source>
</evidence>
<dbReference type="PANTHER" id="PTHR31377:SF0">
    <property type="entry name" value="AGMATINE DEIMINASE-RELATED"/>
    <property type="match status" value="1"/>
</dbReference>
<organism evidence="2 3">
    <name type="scientific">Methylovulum psychrotolerans</name>
    <dbReference type="NCBI Taxonomy" id="1704499"/>
    <lineage>
        <taxon>Bacteria</taxon>
        <taxon>Pseudomonadati</taxon>
        <taxon>Pseudomonadota</taxon>
        <taxon>Gammaproteobacteria</taxon>
        <taxon>Methylococcales</taxon>
        <taxon>Methylococcaceae</taxon>
        <taxon>Methylovulum</taxon>
    </lineage>
</organism>
<dbReference type="EMBL" id="CP022129">
    <property type="protein sequence ID" value="ASF46240.1"/>
    <property type="molecule type" value="Genomic_DNA"/>
</dbReference>
<evidence type="ECO:0000313" key="2">
    <source>
        <dbReference type="EMBL" id="ASF46240.1"/>
    </source>
</evidence>
<dbReference type="Gene3D" id="3.75.10.10">
    <property type="entry name" value="L-arginine/glycine Amidinotransferase, Chain A"/>
    <property type="match status" value="1"/>
</dbReference>
<proteinExistence type="predicted"/>